<accession>A0AAG5DNZ4</accession>
<evidence type="ECO:0000313" key="2">
    <source>
        <dbReference type="Proteomes" id="UP000075880"/>
    </source>
</evidence>
<reference evidence="1" key="1">
    <citation type="submission" date="2024-04" db="UniProtKB">
        <authorList>
            <consortium name="EnsemblMetazoa"/>
        </authorList>
    </citation>
    <scope>IDENTIFICATION</scope>
    <source>
        <strain evidence="1">EBRO</strain>
    </source>
</reference>
<proteinExistence type="predicted"/>
<evidence type="ECO:0000313" key="1">
    <source>
        <dbReference type="EnsemblMetazoa" id="ENSAATROPP012851"/>
    </source>
</evidence>
<sequence length="68" mass="7326">MTCPNQRILPAFATVRISGSPNSSASSWFILLLHPSCTYTPPKIVRSTRRSKMPSALASSVSSVQDSC</sequence>
<name>A0AAG5DNZ4_ANOAO</name>
<dbReference type="AlphaFoldDB" id="A0AAG5DNZ4"/>
<dbReference type="EnsemblMetazoa" id="ENSAATROPT014099">
    <property type="protein sequence ID" value="ENSAATROPP012851"/>
    <property type="gene ID" value="ENSAATROPG011432"/>
</dbReference>
<keyword evidence="2" id="KW-1185">Reference proteome</keyword>
<organism evidence="1 2">
    <name type="scientific">Anopheles atroparvus</name>
    <name type="common">European mosquito</name>
    <dbReference type="NCBI Taxonomy" id="41427"/>
    <lineage>
        <taxon>Eukaryota</taxon>
        <taxon>Metazoa</taxon>
        <taxon>Ecdysozoa</taxon>
        <taxon>Arthropoda</taxon>
        <taxon>Hexapoda</taxon>
        <taxon>Insecta</taxon>
        <taxon>Pterygota</taxon>
        <taxon>Neoptera</taxon>
        <taxon>Endopterygota</taxon>
        <taxon>Diptera</taxon>
        <taxon>Nematocera</taxon>
        <taxon>Culicoidea</taxon>
        <taxon>Culicidae</taxon>
        <taxon>Anophelinae</taxon>
        <taxon>Anopheles</taxon>
    </lineage>
</organism>
<dbReference type="Proteomes" id="UP000075880">
    <property type="component" value="Unassembled WGS sequence"/>
</dbReference>
<protein>
    <submittedName>
        <fullName evidence="1">Uncharacterized protein</fullName>
    </submittedName>
</protein>